<protein>
    <submittedName>
        <fullName evidence="1">Uncharacterized protein</fullName>
    </submittedName>
</protein>
<name>A0A0D2MGS0_HYPSF</name>
<sequence>MPIVACLPGGLFIGGVAMAGCMNACAPRLIRRRSRTSAIVRKSADRCTPAACRAVKVGARGAVCRPRGYRDGDAHEHGRERP</sequence>
<evidence type="ECO:0000313" key="1">
    <source>
        <dbReference type="EMBL" id="KJA22838.1"/>
    </source>
</evidence>
<dbReference type="EMBL" id="KN817547">
    <property type="protein sequence ID" value="KJA22838.1"/>
    <property type="molecule type" value="Genomic_DNA"/>
</dbReference>
<dbReference type="Proteomes" id="UP000054270">
    <property type="component" value="Unassembled WGS sequence"/>
</dbReference>
<evidence type="ECO:0000313" key="2">
    <source>
        <dbReference type="Proteomes" id="UP000054270"/>
    </source>
</evidence>
<accession>A0A0D2MGS0</accession>
<gene>
    <name evidence="1" type="ORF">HYPSUDRAFT_66803</name>
</gene>
<proteinExistence type="predicted"/>
<organism evidence="1 2">
    <name type="scientific">Hypholoma sublateritium (strain FD-334 SS-4)</name>
    <dbReference type="NCBI Taxonomy" id="945553"/>
    <lineage>
        <taxon>Eukaryota</taxon>
        <taxon>Fungi</taxon>
        <taxon>Dikarya</taxon>
        <taxon>Basidiomycota</taxon>
        <taxon>Agaricomycotina</taxon>
        <taxon>Agaricomycetes</taxon>
        <taxon>Agaricomycetidae</taxon>
        <taxon>Agaricales</taxon>
        <taxon>Agaricineae</taxon>
        <taxon>Strophariaceae</taxon>
        <taxon>Hypholoma</taxon>
    </lineage>
</organism>
<keyword evidence="2" id="KW-1185">Reference proteome</keyword>
<reference evidence="2" key="1">
    <citation type="submission" date="2014-04" db="EMBL/GenBank/DDBJ databases">
        <title>Evolutionary Origins and Diversification of the Mycorrhizal Mutualists.</title>
        <authorList>
            <consortium name="DOE Joint Genome Institute"/>
            <consortium name="Mycorrhizal Genomics Consortium"/>
            <person name="Kohler A."/>
            <person name="Kuo A."/>
            <person name="Nagy L.G."/>
            <person name="Floudas D."/>
            <person name="Copeland A."/>
            <person name="Barry K.W."/>
            <person name="Cichocki N."/>
            <person name="Veneault-Fourrey C."/>
            <person name="LaButti K."/>
            <person name="Lindquist E.A."/>
            <person name="Lipzen A."/>
            <person name="Lundell T."/>
            <person name="Morin E."/>
            <person name="Murat C."/>
            <person name="Riley R."/>
            <person name="Ohm R."/>
            <person name="Sun H."/>
            <person name="Tunlid A."/>
            <person name="Henrissat B."/>
            <person name="Grigoriev I.V."/>
            <person name="Hibbett D.S."/>
            <person name="Martin F."/>
        </authorList>
    </citation>
    <scope>NUCLEOTIDE SEQUENCE [LARGE SCALE GENOMIC DNA]</scope>
    <source>
        <strain evidence="2">FD-334 SS-4</strain>
    </source>
</reference>
<dbReference type="AlphaFoldDB" id="A0A0D2MGS0"/>